<protein>
    <recommendedName>
        <fullName evidence="3">Class I SAM-dependent methyltransferase</fullName>
    </recommendedName>
</protein>
<dbReference type="RefSeq" id="WP_134844333.1">
    <property type="nucleotide sequence ID" value="NZ_SGVY01000053.1"/>
</dbReference>
<evidence type="ECO:0008006" key="3">
    <source>
        <dbReference type="Google" id="ProtNLM"/>
    </source>
</evidence>
<evidence type="ECO:0000313" key="1">
    <source>
        <dbReference type="EMBL" id="TFH76216.1"/>
    </source>
</evidence>
<dbReference type="GeneID" id="302996457"/>
<dbReference type="Proteomes" id="UP000297872">
    <property type="component" value="Unassembled WGS sequence"/>
</dbReference>
<proteinExistence type="predicted"/>
<name>A0A4Y8V5A9_9BACT</name>
<dbReference type="OrthoDB" id="9133362at2"/>
<accession>A0A4Y8V5A9</accession>
<gene>
    <name evidence="1" type="ORF">EXN75_14400</name>
</gene>
<evidence type="ECO:0000313" key="2">
    <source>
        <dbReference type="Proteomes" id="UP000297872"/>
    </source>
</evidence>
<dbReference type="AlphaFoldDB" id="A0A4Y8V5A9"/>
<sequence>MEINSNQTVISGKWLDGISYEIAFWNNVYRWSHTFRGMMGWANYGSKIELEGFDANDFLLNFEQPKVYDVGCGMSYAIGDKIEKNGQLIPLDIHYVDPLAFHFNHILKKSKRQLPQIEFGMSEYLSAFIQNHDASLITIQNALDHSSAPVKGIIESLISLREGGILYLNHHPNEAEMEKYKGFHQYNVDERNGKLYIWNKAHHVNVTELLDGFASVETKRMDNGHIIAIIRKKNWQNELPVQLQTYVDDKKDKGELCQVLLQFQYNNTSLLKSIRNSISFRIFDMIQFFAQMLPWSLKMKVKHLIKQA</sequence>
<dbReference type="SUPFAM" id="SSF53335">
    <property type="entry name" value="S-adenosyl-L-methionine-dependent methyltransferases"/>
    <property type="match status" value="1"/>
</dbReference>
<organism evidence="1 2">
    <name type="scientific">Segatella hominis</name>
    <dbReference type="NCBI Taxonomy" id="2518605"/>
    <lineage>
        <taxon>Bacteria</taxon>
        <taxon>Pseudomonadati</taxon>
        <taxon>Bacteroidota</taxon>
        <taxon>Bacteroidia</taxon>
        <taxon>Bacteroidales</taxon>
        <taxon>Prevotellaceae</taxon>
        <taxon>Segatella</taxon>
    </lineage>
</organism>
<comment type="caution">
    <text evidence="1">The sequence shown here is derived from an EMBL/GenBank/DDBJ whole genome shotgun (WGS) entry which is preliminary data.</text>
</comment>
<reference evidence="1 2" key="1">
    <citation type="submission" date="2019-02" db="EMBL/GenBank/DDBJ databases">
        <title>Draft Genome Sequence of the Prevotella sp. BCRC 81118, Isolated from Human Feces.</title>
        <authorList>
            <person name="Huang C.-H."/>
        </authorList>
    </citation>
    <scope>NUCLEOTIDE SEQUENCE [LARGE SCALE GENOMIC DNA]</scope>
    <source>
        <strain evidence="1 2">BCRC 81118</strain>
    </source>
</reference>
<keyword evidence="2" id="KW-1185">Reference proteome</keyword>
<dbReference type="EMBL" id="SGVY01000053">
    <property type="protein sequence ID" value="TFH76216.1"/>
    <property type="molecule type" value="Genomic_DNA"/>
</dbReference>
<dbReference type="InterPro" id="IPR029063">
    <property type="entry name" value="SAM-dependent_MTases_sf"/>
</dbReference>